<sequence>IAIPVNQDLVVQTTSKFLPTNRCRINRTRKNLWSETYSAKQIRYNSLIQRRINSVDLNTPAITSDGQGTLLRWP</sequence>
<feature type="non-terminal residue" evidence="1">
    <location>
        <position position="74"/>
    </location>
</feature>
<evidence type="ECO:0000313" key="1">
    <source>
        <dbReference type="EMBL" id="CAG8794926.1"/>
    </source>
</evidence>
<reference evidence="1" key="1">
    <citation type="submission" date="2021-06" db="EMBL/GenBank/DDBJ databases">
        <authorList>
            <person name="Kallberg Y."/>
            <person name="Tangrot J."/>
            <person name="Rosling A."/>
        </authorList>
    </citation>
    <scope>NUCLEOTIDE SEQUENCE</scope>
    <source>
        <strain evidence="1">MA461A</strain>
    </source>
</reference>
<comment type="caution">
    <text evidence="1">The sequence shown here is derived from an EMBL/GenBank/DDBJ whole genome shotgun (WGS) entry which is preliminary data.</text>
</comment>
<dbReference type="Proteomes" id="UP000789920">
    <property type="component" value="Unassembled WGS sequence"/>
</dbReference>
<protein>
    <submittedName>
        <fullName evidence="1">26491_t:CDS:1</fullName>
    </submittedName>
</protein>
<gene>
    <name evidence="1" type="ORF">RPERSI_LOCUS19864</name>
</gene>
<name>A0ACA9RJH9_9GLOM</name>
<proteinExistence type="predicted"/>
<keyword evidence="2" id="KW-1185">Reference proteome</keyword>
<dbReference type="EMBL" id="CAJVQC010055040">
    <property type="protein sequence ID" value="CAG8794926.1"/>
    <property type="molecule type" value="Genomic_DNA"/>
</dbReference>
<feature type="non-terminal residue" evidence="1">
    <location>
        <position position="1"/>
    </location>
</feature>
<accession>A0ACA9RJH9</accession>
<organism evidence="1 2">
    <name type="scientific">Racocetra persica</name>
    <dbReference type="NCBI Taxonomy" id="160502"/>
    <lineage>
        <taxon>Eukaryota</taxon>
        <taxon>Fungi</taxon>
        <taxon>Fungi incertae sedis</taxon>
        <taxon>Mucoromycota</taxon>
        <taxon>Glomeromycotina</taxon>
        <taxon>Glomeromycetes</taxon>
        <taxon>Diversisporales</taxon>
        <taxon>Gigasporaceae</taxon>
        <taxon>Racocetra</taxon>
    </lineage>
</organism>
<evidence type="ECO:0000313" key="2">
    <source>
        <dbReference type="Proteomes" id="UP000789920"/>
    </source>
</evidence>